<evidence type="ECO:0000256" key="1">
    <source>
        <dbReference type="ARBA" id="ARBA00022801"/>
    </source>
</evidence>
<dbReference type="InterPro" id="IPR003660">
    <property type="entry name" value="HAMP_dom"/>
</dbReference>
<evidence type="ECO:0000313" key="5">
    <source>
        <dbReference type="Proteomes" id="UP000006272"/>
    </source>
</evidence>
<keyword evidence="1" id="KW-0378">Hydrolase</keyword>
<dbReference type="PANTHER" id="PTHR43156">
    <property type="entry name" value="STAGE II SPORULATION PROTEIN E-RELATED"/>
    <property type="match status" value="1"/>
</dbReference>
<dbReference type="Pfam" id="PF00672">
    <property type="entry name" value="HAMP"/>
    <property type="match status" value="1"/>
</dbReference>
<evidence type="ECO:0000259" key="3">
    <source>
        <dbReference type="PROSITE" id="PS50885"/>
    </source>
</evidence>
<evidence type="ECO:0000313" key="4">
    <source>
        <dbReference type="EMBL" id="EKO39057.1"/>
    </source>
</evidence>
<dbReference type="PANTHER" id="PTHR43156:SF2">
    <property type="entry name" value="STAGE II SPORULATION PROTEIN E"/>
    <property type="match status" value="1"/>
</dbReference>
<dbReference type="InterPro" id="IPR036457">
    <property type="entry name" value="PPM-type-like_dom_sf"/>
</dbReference>
<dbReference type="GO" id="GO:0007165">
    <property type="term" value="P:signal transduction"/>
    <property type="evidence" value="ECO:0007669"/>
    <property type="project" value="InterPro"/>
</dbReference>
<dbReference type="Proteomes" id="UP000006272">
    <property type="component" value="Unassembled WGS sequence"/>
</dbReference>
<comment type="caution">
    <text evidence="4">The sequence shown here is derived from an EMBL/GenBank/DDBJ whole genome shotgun (WGS) entry which is preliminary data.</text>
</comment>
<dbReference type="Gene3D" id="3.30.450.20">
    <property type="entry name" value="PAS domain"/>
    <property type="match status" value="1"/>
</dbReference>
<protein>
    <submittedName>
        <fullName evidence="4">Serine phosphatase RsbU, regulator of sigma subunit</fullName>
    </submittedName>
</protein>
<dbReference type="SMART" id="SM00304">
    <property type="entry name" value="HAMP"/>
    <property type="match status" value="1"/>
</dbReference>
<feature type="domain" description="HAMP" evidence="3">
    <location>
        <begin position="429"/>
        <end position="481"/>
    </location>
</feature>
<dbReference type="SUPFAM" id="SSF81606">
    <property type="entry name" value="PP2C-like"/>
    <property type="match status" value="1"/>
</dbReference>
<dbReference type="InterPro" id="IPR001932">
    <property type="entry name" value="PPM-type_phosphatase-like_dom"/>
</dbReference>
<dbReference type="PATRIC" id="fig|1206767.3.peg.2177"/>
<evidence type="ECO:0000256" key="2">
    <source>
        <dbReference type="SAM" id="Phobius"/>
    </source>
</evidence>
<dbReference type="SUPFAM" id="SSF158472">
    <property type="entry name" value="HAMP domain-like"/>
    <property type="match status" value="1"/>
</dbReference>
<organism evidence="4 5">
    <name type="scientific">Solidesulfovibrio magneticus str. Maddingley MBC34</name>
    <dbReference type="NCBI Taxonomy" id="1206767"/>
    <lineage>
        <taxon>Bacteria</taxon>
        <taxon>Pseudomonadati</taxon>
        <taxon>Thermodesulfobacteriota</taxon>
        <taxon>Desulfovibrionia</taxon>
        <taxon>Desulfovibrionales</taxon>
        <taxon>Desulfovibrionaceae</taxon>
        <taxon>Solidesulfovibrio</taxon>
    </lineage>
</organism>
<keyword evidence="2" id="KW-0472">Membrane</keyword>
<gene>
    <name evidence="4" type="ORF">B193_2237</name>
</gene>
<reference evidence="4 5" key="1">
    <citation type="submission" date="2012-07" db="EMBL/GenBank/DDBJ databases">
        <title>Draft genome sequence of Desulfovibrio magneticus str. Maddingley MBC34 obtained from a metagenomic sequence of a methanogenic enrichment isolated from coal-seam formation water in Victoria, Australia.</title>
        <authorList>
            <person name="Greenfield P."/>
            <person name="Hendry P."/>
            <person name="Li D."/>
            <person name="Rosewarne C.P."/>
            <person name="Tran-Dinh N."/>
            <person name="Elbourne L.D.H."/>
            <person name="Paulsen I.T."/>
            <person name="Midgley D.J."/>
        </authorList>
    </citation>
    <scope>NUCLEOTIDE SEQUENCE [LARGE SCALE GENOMIC DNA]</scope>
    <source>
        <strain evidence="5">Maddingley MBC34</strain>
    </source>
</reference>
<dbReference type="InterPro" id="IPR052016">
    <property type="entry name" value="Bact_Sigma-Reg"/>
</dbReference>
<feature type="transmembrane region" description="Helical" evidence="2">
    <location>
        <begin position="405"/>
        <end position="427"/>
    </location>
</feature>
<dbReference type="CDD" id="cd18773">
    <property type="entry name" value="PDC1_HK_sensor"/>
    <property type="match status" value="1"/>
</dbReference>
<name>K6FKK3_9BACT</name>
<dbReference type="GO" id="GO:0016791">
    <property type="term" value="F:phosphatase activity"/>
    <property type="evidence" value="ECO:0007669"/>
    <property type="project" value="TreeGrafter"/>
</dbReference>
<keyword evidence="2" id="KW-1133">Transmembrane helix</keyword>
<proteinExistence type="predicted"/>
<keyword evidence="2" id="KW-0812">Transmembrane</keyword>
<sequence length="732" mass="76444">MRIRWKLFWLLAALSLVPLIVLRVNSQLALSRLAERLSTRVGAHLVAEAKTRLGRTVEDHARLLAARRQDLALAVALQADAVGQALAAPLDERHSPPLEAIITTALPPMGMGMGMGIGRADHPDHDGFTDTPGYFRLDLEGRPLPLPIDPGRVLLRLPPEAHPDALSPDAAALAGLARPLKRVAALVGPLAHFQDTILADGTVAVYPAVPGWPRRADPLSAPWYQAAVAADAPVWGQPQGEPGTGRVSVVVAAPVRRPDGGVVGATAIFTPLSDLLASVSSPGHIAPDIETLLVLAAPDEKGAPRLLVEAGEVVRAARHGGHNWQAFVHPAPLASPDEATLAVMALDVAAGTSGVVRLPYNGREVLAAYAKTGDNEALLQLAPVDDVLAEAEAVAGDVDGSIRRLYVVGSFIAGAVMLALAFVSLAASRAVTRPILTLTDMARRLAARDFSARVPVKGHDEIAELGRVFNELAPTLDEHVRLCESVALASEIQHRLLPGQPPDIAGLALGAVCRYCDATGGDYYDILPFDGPKAGLVGLAVGDVTGHGLEAALLMTTARALLRPRAAAPGTPGEILADVNRELARDTMGAGRFMTMFYLEIDPAGRRAAFARAGHDPALVHDPATGQTSELTCKGIVLGAVDDAAYATGLIAGLAPGTIILIGSDGLWEARNADDEMFGKDRTRAVLALAAPHGPQAVCQALMDALDAFRGETPLADDVTLLAAALTSPTPT</sequence>
<dbReference type="GO" id="GO:0016020">
    <property type="term" value="C:membrane"/>
    <property type="evidence" value="ECO:0007669"/>
    <property type="project" value="InterPro"/>
</dbReference>
<dbReference type="CDD" id="cd06225">
    <property type="entry name" value="HAMP"/>
    <property type="match status" value="1"/>
</dbReference>
<accession>K6FKK3</accession>
<dbReference type="EMBL" id="ALAO01000178">
    <property type="protein sequence ID" value="EKO39057.1"/>
    <property type="molecule type" value="Genomic_DNA"/>
</dbReference>
<dbReference type="SMART" id="SM00331">
    <property type="entry name" value="PP2C_SIG"/>
    <property type="match status" value="1"/>
</dbReference>
<dbReference type="AlphaFoldDB" id="K6FKK3"/>
<dbReference type="Pfam" id="PF07228">
    <property type="entry name" value="SpoIIE"/>
    <property type="match status" value="1"/>
</dbReference>
<dbReference type="Gene3D" id="3.60.40.10">
    <property type="entry name" value="PPM-type phosphatase domain"/>
    <property type="match status" value="1"/>
</dbReference>
<dbReference type="Gene3D" id="6.10.340.10">
    <property type="match status" value="1"/>
</dbReference>
<dbReference type="PROSITE" id="PS50885">
    <property type="entry name" value="HAMP"/>
    <property type="match status" value="1"/>
</dbReference>